<dbReference type="GO" id="GO:0043565">
    <property type="term" value="F:sequence-specific DNA binding"/>
    <property type="evidence" value="ECO:0007669"/>
    <property type="project" value="InterPro"/>
</dbReference>
<evidence type="ECO:0000256" key="2">
    <source>
        <dbReference type="ARBA" id="ARBA00023163"/>
    </source>
</evidence>
<dbReference type="EMBL" id="BLLL01000017">
    <property type="protein sequence ID" value="GFH63443.1"/>
    <property type="molecule type" value="Genomic_DNA"/>
</dbReference>
<dbReference type="InterPro" id="IPR018060">
    <property type="entry name" value="HTH_AraC"/>
</dbReference>
<reference evidence="4 5" key="1">
    <citation type="journal article" date="2020" name="ISME J.">
        <title>Parallel Reductive Genome Evolution in Desulfovibrio Ectosymbionts Independently Acquired by Trichonympha Protists in the Termite Gut.</title>
        <authorList>
            <person name="Takeuchi M."/>
            <person name="Kuwahara H."/>
            <person name="Murakami T."/>
            <person name="Takahashi K."/>
            <person name="Kajitani R."/>
            <person name="Toyoda A."/>
            <person name="Itoh T."/>
            <person name="Ohkuma M."/>
            <person name="Hongoh Y."/>
        </authorList>
    </citation>
    <scope>NUCLEOTIDE SEQUENCE [LARGE SCALE GENOMIC DNA]</scope>
    <source>
        <strain evidence="4">ZnDsv-02</strain>
    </source>
</reference>
<feature type="domain" description="HTH araC/xylS-type" evidence="3">
    <location>
        <begin position="200"/>
        <end position="298"/>
    </location>
</feature>
<dbReference type="InterPro" id="IPR009594">
    <property type="entry name" value="Tscrpt_reg_HTH_AraC_N"/>
</dbReference>
<organism evidence="4 5">
    <name type="scientific">Candidatus Desulfovibrio kirbyi</name>
    <dbReference type="NCBI Taxonomy" id="2696086"/>
    <lineage>
        <taxon>Bacteria</taxon>
        <taxon>Pseudomonadati</taxon>
        <taxon>Thermodesulfobacteriota</taxon>
        <taxon>Desulfovibrionia</taxon>
        <taxon>Desulfovibrionales</taxon>
        <taxon>Desulfovibrionaceae</taxon>
        <taxon>Desulfovibrio</taxon>
    </lineage>
</organism>
<dbReference type="SUPFAM" id="SSF46689">
    <property type="entry name" value="Homeodomain-like"/>
    <property type="match status" value="2"/>
</dbReference>
<dbReference type="Pfam" id="PF06719">
    <property type="entry name" value="AraC_N"/>
    <property type="match status" value="1"/>
</dbReference>
<gene>
    <name evidence="4" type="ORF">ZNDK_1214</name>
</gene>
<dbReference type="SMART" id="SM00342">
    <property type="entry name" value="HTH_ARAC"/>
    <property type="match status" value="1"/>
</dbReference>
<dbReference type="AlphaFoldDB" id="A0A6L2R7B8"/>
<dbReference type="InterPro" id="IPR009057">
    <property type="entry name" value="Homeodomain-like_sf"/>
</dbReference>
<evidence type="ECO:0000256" key="1">
    <source>
        <dbReference type="ARBA" id="ARBA00023015"/>
    </source>
</evidence>
<comment type="caution">
    <text evidence="4">The sequence shown here is derived from an EMBL/GenBank/DDBJ whole genome shotgun (WGS) entry which is preliminary data.</text>
</comment>
<evidence type="ECO:0000313" key="4">
    <source>
        <dbReference type="EMBL" id="GFH63443.1"/>
    </source>
</evidence>
<dbReference type="Pfam" id="PF12833">
    <property type="entry name" value="HTH_18"/>
    <property type="match status" value="1"/>
</dbReference>
<dbReference type="GO" id="GO:0003700">
    <property type="term" value="F:DNA-binding transcription factor activity"/>
    <property type="evidence" value="ECO:0007669"/>
    <property type="project" value="InterPro"/>
</dbReference>
<proteinExistence type="predicted"/>
<evidence type="ECO:0000313" key="5">
    <source>
        <dbReference type="Proteomes" id="UP000505077"/>
    </source>
</evidence>
<dbReference type="Gene3D" id="1.10.10.60">
    <property type="entry name" value="Homeodomain-like"/>
    <property type="match status" value="2"/>
</dbReference>
<dbReference type="Proteomes" id="UP000505077">
    <property type="component" value="Unassembled WGS sequence"/>
</dbReference>
<dbReference type="PROSITE" id="PS01124">
    <property type="entry name" value="HTH_ARAC_FAMILY_2"/>
    <property type="match status" value="1"/>
</dbReference>
<keyword evidence="1" id="KW-0805">Transcription regulation</keyword>
<protein>
    <submittedName>
        <fullName evidence="4">AraC family transcriptional regulator</fullName>
    </submittedName>
</protein>
<dbReference type="PANTHER" id="PTHR43436">
    <property type="entry name" value="ARAC-FAMILY TRANSCRIPTIONAL REGULATOR"/>
    <property type="match status" value="1"/>
</dbReference>
<evidence type="ECO:0000259" key="3">
    <source>
        <dbReference type="PROSITE" id="PS01124"/>
    </source>
</evidence>
<name>A0A6L2R7B8_9BACT</name>
<dbReference type="PANTHER" id="PTHR43436:SF1">
    <property type="entry name" value="TRANSCRIPTIONAL REGULATORY PROTEIN"/>
    <property type="match status" value="1"/>
</dbReference>
<keyword evidence="2" id="KW-0804">Transcription</keyword>
<accession>A0A6L2R7B8</accession>
<sequence length="305" mass="34346">MADDTRMEFGRAKVLLKNRLHDRMPKPGDYPTTINGLTLYRRDRTDTVEKCLYRPLIAMICQGAKRILVGSDQYCCSDNDIMIVGVDVPASTSITQASPEAPCMSMVLDLDKNLLAQLALETPHKSLENGSAAGGLLIQPVESGILDAFFRMAELLDTPERIPVLAPMIAKEIHYYLLIGPNGSLLRSFYALGSQNNQITHAISWLQQNLTASVLVDELAEQVNMSPSTFHRRFKEITSMSPVQFQKRIRLHEAQRMMLTDNIDASRASMAVGYENFSQFSREYKRLFGDPPRRDVMRIRNTAFA</sequence>